<accession>A0A383C3Z9</accession>
<protein>
    <submittedName>
        <fullName evidence="1">Uncharacterized protein</fullName>
    </submittedName>
</protein>
<sequence>AYDSMDDLFEGLNTMGADFPIPGLELNDEFDDCITDHLMEEEDLDDCFGIGGTTVSVFPNGNSRRCGERLVILTDKLVDERGWAWAELKEFLCEYLSRCRPPVIRIQFHGSRHSMQALGLMKGSANIGAAKRFDEAVDWVNASKQMAPPILFTLDFWYGHPLRKDRLFLV</sequence>
<gene>
    <name evidence="1" type="ORF">METZ01_LOCUS480020</name>
</gene>
<reference evidence="1" key="1">
    <citation type="submission" date="2018-05" db="EMBL/GenBank/DDBJ databases">
        <authorList>
            <person name="Lanie J.A."/>
            <person name="Ng W.-L."/>
            <person name="Kazmierczak K.M."/>
            <person name="Andrzejewski T.M."/>
            <person name="Davidsen T.M."/>
            <person name="Wayne K.J."/>
            <person name="Tettelin H."/>
            <person name="Glass J.I."/>
            <person name="Rusch D."/>
            <person name="Podicherti R."/>
            <person name="Tsui H.-C.T."/>
            <person name="Winkler M.E."/>
        </authorList>
    </citation>
    <scope>NUCLEOTIDE SEQUENCE</scope>
</reference>
<feature type="non-terminal residue" evidence="1">
    <location>
        <position position="1"/>
    </location>
</feature>
<name>A0A383C3Z9_9ZZZZ</name>
<dbReference type="AlphaFoldDB" id="A0A383C3Z9"/>
<proteinExistence type="predicted"/>
<dbReference type="EMBL" id="UINC01205817">
    <property type="protein sequence ID" value="SVE27166.1"/>
    <property type="molecule type" value="Genomic_DNA"/>
</dbReference>
<organism evidence="1">
    <name type="scientific">marine metagenome</name>
    <dbReference type="NCBI Taxonomy" id="408172"/>
    <lineage>
        <taxon>unclassified sequences</taxon>
        <taxon>metagenomes</taxon>
        <taxon>ecological metagenomes</taxon>
    </lineage>
</organism>
<evidence type="ECO:0000313" key="1">
    <source>
        <dbReference type="EMBL" id="SVE27166.1"/>
    </source>
</evidence>